<evidence type="ECO:0000313" key="1">
    <source>
        <dbReference type="EMBL" id="GME83745.1"/>
    </source>
</evidence>
<dbReference type="Proteomes" id="UP001165064">
    <property type="component" value="Unassembled WGS sequence"/>
</dbReference>
<protein>
    <submittedName>
        <fullName evidence="1">Unnamed protein product</fullName>
    </submittedName>
</protein>
<proteinExistence type="predicted"/>
<gene>
    <name evidence="1" type="ORF">Amon02_000637200</name>
</gene>
<name>A0ACB5T9G3_AMBMO</name>
<accession>A0ACB5T9G3</accession>
<organism evidence="1 2">
    <name type="scientific">Ambrosiozyma monospora</name>
    <name type="common">Yeast</name>
    <name type="synonym">Endomycopsis monosporus</name>
    <dbReference type="NCBI Taxonomy" id="43982"/>
    <lineage>
        <taxon>Eukaryota</taxon>
        <taxon>Fungi</taxon>
        <taxon>Dikarya</taxon>
        <taxon>Ascomycota</taxon>
        <taxon>Saccharomycotina</taxon>
        <taxon>Pichiomycetes</taxon>
        <taxon>Pichiales</taxon>
        <taxon>Pichiaceae</taxon>
        <taxon>Ambrosiozyma</taxon>
    </lineage>
</organism>
<evidence type="ECO:0000313" key="2">
    <source>
        <dbReference type="Proteomes" id="UP001165064"/>
    </source>
</evidence>
<comment type="caution">
    <text evidence="1">The sequence shown here is derived from an EMBL/GenBank/DDBJ whole genome shotgun (WGS) entry which is preliminary data.</text>
</comment>
<dbReference type="EMBL" id="BSXS01004951">
    <property type="protein sequence ID" value="GME83745.1"/>
    <property type="molecule type" value="Genomic_DNA"/>
</dbReference>
<reference evidence="1" key="1">
    <citation type="submission" date="2023-04" db="EMBL/GenBank/DDBJ databases">
        <title>Ambrosiozyma monospora NBRC 10751.</title>
        <authorList>
            <person name="Ichikawa N."/>
            <person name="Sato H."/>
            <person name="Tonouchi N."/>
        </authorList>
    </citation>
    <scope>NUCLEOTIDE SEQUENCE</scope>
    <source>
        <strain evidence="1">NBRC 10751</strain>
    </source>
</reference>
<sequence>MDAIQLSIDRIPSCITKLGLSNFKPTIFQETERQFSFESLPQLEELNIDDNGSTFFLKKRRVLSNSINGLLTNTFKSLDISLCTNLLNRIYVFRNFVLPLDNLTELRITIVRYADEDSVGALGLSVRSSSICRSLESLTVDISYDCGDLSTFWQSFILPLQNLSKLKLSHLNTDLIINEWPPQLKDLSVIYDSWDYFYGNRDTKSCGKLVLHGIPKTSLKYIRLYGEGDITLKDDPDGKDPIIYISFNGEDDTDYIRDYDEIKSDFPDFFEKIDTVKFILEGSWGWYRFENNQPE</sequence>
<keyword evidence="2" id="KW-1185">Reference proteome</keyword>